<organism evidence="1 2">
    <name type="scientific">Photobacterium aphoticum</name>
    <dbReference type="NCBI Taxonomy" id="754436"/>
    <lineage>
        <taxon>Bacteria</taxon>
        <taxon>Pseudomonadati</taxon>
        <taxon>Pseudomonadota</taxon>
        <taxon>Gammaproteobacteria</taxon>
        <taxon>Vibrionales</taxon>
        <taxon>Vibrionaceae</taxon>
        <taxon>Photobacterium</taxon>
    </lineage>
</organism>
<protein>
    <submittedName>
        <fullName evidence="1">Phage protein</fullName>
    </submittedName>
</protein>
<reference evidence="1 2" key="1">
    <citation type="journal article" date="2014" name="Genome Announc.">
        <title>Draft Genome Sequences of Two Vibrionaceae Species, Vibrio ponticus C121 and Photobacterium aphoticum C119, Isolated as Coral Reef Microbiota.</title>
        <authorList>
            <person name="Al-saari N."/>
            <person name="Meirelles P.M."/>
            <person name="Mino S."/>
            <person name="Suda W."/>
            <person name="Oshima K."/>
            <person name="Hattori M."/>
            <person name="Ohkuma M."/>
            <person name="Thompson F.L."/>
            <person name="Gomez-Gil B."/>
            <person name="Sawabe T."/>
            <person name="Sawabe T."/>
        </authorList>
    </citation>
    <scope>NUCLEOTIDE SEQUENCE [LARGE SCALE GENOMIC DNA]</scope>
    <source>
        <strain evidence="1 2">JCM 19237</strain>
    </source>
</reference>
<evidence type="ECO:0000313" key="1">
    <source>
        <dbReference type="EMBL" id="GAL07957.1"/>
    </source>
</evidence>
<dbReference type="eggNOG" id="ENOG5031PWG">
    <property type="taxonomic scope" value="Bacteria"/>
</dbReference>
<dbReference type="EMBL" id="BBMN01000020">
    <property type="protein sequence ID" value="GAL07957.1"/>
    <property type="molecule type" value="Genomic_DNA"/>
</dbReference>
<name>A0A090RKE6_9GAMM</name>
<sequence>MSNWIKNRLTKAKQESPLWSDLADSIQSVIGTHVETYLDRLKRRVSLFDADKEDLQVILTELGDFFALGDVEDDDIALTVMQRQDEIHQKRTIYPLTNTINREFGGMNVTWEPLYAPIDQVKYPYGSRLVIESELEQELIPRMNGS</sequence>
<accession>A0A090RKE6</accession>
<evidence type="ECO:0000313" key="2">
    <source>
        <dbReference type="Proteomes" id="UP000029227"/>
    </source>
</evidence>
<comment type="caution">
    <text evidence="1">The sequence shown here is derived from an EMBL/GenBank/DDBJ whole genome shotgun (WGS) entry which is preliminary data.</text>
</comment>
<dbReference type="Proteomes" id="UP000029227">
    <property type="component" value="Unassembled WGS sequence"/>
</dbReference>
<dbReference type="STRING" id="754436.JCM19237_337"/>
<proteinExistence type="predicted"/>
<gene>
    <name evidence="1" type="ORF">JCM19237_337</name>
</gene>
<dbReference type="AlphaFoldDB" id="A0A090RKE6"/>